<proteinExistence type="predicted"/>
<accession>A0A0F9FTN8</accession>
<dbReference type="AlphaFoldDB" id="A0A0F9FTN8"/>
<reference evidence="2" key="1">
    <citation type="journal article" date="2015" name="Nature">
        <title>Complex archaea that bridge the gap between prokaryotes and eukaryotes.</title>
        <authorList>
            <person name="Spang A."/>
            <person name="Saw J.H."/>
            <person name="Jorgensen S.L."/>
            <person name="Zaremba-Niedzwiedzka K."/>
            <person name="Martijn J."/>
            <person name="Lind A.E."/>
            <person name="van Eijk R."/>
            <person name="Schleper C."/>
            <person name="Guy L."/>
            <person name="Ettema T.J."/>
        </authorList>
    </citation>
    <scope>NUCLEOTIDE SEQUENCE</scope>
</reference>
<evidence type="ECO:0000259" key="1">
    <source>
        <dbReference type="Pfam" id="PF01321"/>
    </source>
</evidence>
<dbReference type="PANTHER" id="PTHR46112">
    <property type="entry name" value="AMINOPEPTIDASE"/>
    <property type="match status" value="1"/>
</dbReference>
<sequence length="80" mass="9310">MPEHKNRFSALEEKIKEAGLDAFLISTKDSIFYFTGFRYEPFERPFFIIVRPGAEPVFLTPRIEAENMATIAVPHEIVEY</sequence>
<dbReference type="SUPFAM" id="SSF53092">
    <property type="entry name" value="Creatinase/prolidase N-terminal domain"/>
    <property type="match status" value="1"/>
</dbReference>
<name>A0A0F9FTN8_9ZZZZ</name>
<comment type="caution">
    <text evidence="2">The sequence shown here is derived from an EMBL/GenBank/DDBJ whole genome shotgun (WGS) entry which is preliminary data.</text>
</comment>
<feature type="non-terminal residue" evidence="2">
    <location>
        <position position="80"/>
    </location>
</feature>
<protein>
    <recommendedName>
        <fullName evidence="1">Creatinase N-terminal domain-containing protein</fullName>
    </recommendedName>
</protein>
<dbReference type="EMBL" id="LAZR01022505">
    <property type="protein sequence ID" value="KKL81646.1"/>
    <property type="molecule type" value="Genomic_DNA"/>
</dbReference>
<evidence type="ECO:0000313" key="2">
    <source>
        <dbReference type="EMBL" id="KKL81646.1"/>
    </source>
</evidence>
<dbReference type="InterPro" id="IPR000587">
    <property type="entry name" value="Creatinase_N"/>
</dbReference>
<dbReference type="PANTHER" id="PTHR46112:SF2">
    <property type="entry name" value="XAA-PRO AMINOPEPTIDASE P-RELATED"/>
    <property type="match status" value="1"/>
</dbReference>
<gene>
    <name evidence="2" type="ORF">LCGC14_1992690</name>
</gene>
<dbReference type="InterPro" id="IPR029149">
    <property type="entry name" value="Creatin/AminoP/Spt16_N"/>
</dbReference>
<dbReference type="InterPro" id="IPR050659">
    <property type="entry name" value="Peptidase_M24B"/>
</dbReference>
<organism evidence="2">
    <name type="scientific">marine sediment metagenome</name>
    <dbReference type="NCBI Taxonomy" id="412755"/>
    <lineage>
        <taxon>unclassified sequences</taxon>
        <taxon>metagenomes</taxon>
        <taxon>ecological metagenomes</taxon>
    </lineage>
</organism>
<dbReference type="Pfam" id="PF01321">
    <property type="entry name" value="Creatinase_N"/>
    <property type="match status" value="1"/>
</dbReference>
<dbReference type="Gene3D" id="3.40.350.10">
    <property type="entry name" value="Creatinase/prolidase N-terminal domain"/>
    <property type="match status" value="1"/>
</dbReference>
<feature type="domain" description="Creatinase N-terminal" evidence="1">
    <location>
        <begin position="7"/>
        <end position="80"/>
    </location>
</feature>